<feature type="compositionally biased region" description="Basic and acidic residues" evidence="1">
    <location>
        <begin position="19"/>
        <end position="29"/>
    </location>
</feature>
<protein>
    <recommendedName>
        <fullName evidence="3">Rab-GAP TBC domain-containing protein</fullName>
    </recommendedName>
</protein>
<comment type="caution">
    <text evidence="4">The sequence shown here is derived from an EMBL/GenBank/DDBJ whole genome shotgun (WGS) entry which is preliminary data.</text>
</comment>
<accession>A0AAD7V6M8</accession>
<evidence type="ECO:0000256" key="1">
    <source>
        <dbReference type="SAM" id="MobiDB-lite"/>
    </source>
</evidence>
<feature type="compositionally biased region" description="Polar residues" evidence="1">
    <location>
        <begin position="31"/>
        <end position="47"/>
    </location>
</feature>
<dbReference type="PANTHER" id="PTHR47219">
    <property type="entry name" value="RAB GTPASE-ACTIVATING PROTEIN 1-LIKE"/>
    <property type="match status" value="1"/>
</dbReference>
<keyword evidence="2" id="KW-0812">Transmembrane</keyword>
<dbReference type="RefSeq" id="XP_058345237.1">
    <property type="nucleotide sequence ID" value="XM_058483848.1"/>
</dbReference>
<dbReference type="Gene3D" id="1.10.472.80">
    <property type="entry name" value="Ypt/Rab-GAP domain of gyp1p, domain 3"/>
    <property type="match status" value="1"/>
</dbReference>
<feature type="domain" description="Rab-GAP TBC" evidence="3">
    <location>
        <begin position="156"/>
        <end position="350"/>
    </location>
</feature>
<proteinExistence type="predicted"/>
<dbReference type="Gene3D" id="1.10.8.270">
    <property type="entry name" value="putative rabgap domain of human tbc1 domain family member 14 like domains"/>
    <property type="match status" value="1"/>
</dbReference>
<evidence type="ECO:0000256" key="2">
    <source>
        <dbReference type="SAM" id="Phobius"/>
    </source>
</evidence>
<dbReference type="Proteomes" id="UP001234581">
    <property type="component" value="Unassembled WGS sequence"/>
</dbReference>
<sequence length="433" mass="50558">MSAISDPVHDTQCTLSSHATKESSEHESDLTEMTANTSMTPERSITSTPPPPQAMNNAKISSPNRQQQQQQEIRQSYMVVPEAVPDVATEMNKWFADADRYGFLEDKTEIDPKSIQKEVERSSKWHAMAEPYSARQEIVHRFDIHSTKFVKRVYKGIPDCWRRDAWYCMLTDELRTANDDDDDLRMRYKEEFLTESSSHERQIDLDIPRTMYGHIMFRQRYGQGQRALFNVLRAFSIYDEQVGYCQGMANVAALLLIYFEEEKAFTALVHMFQRDGLHDLFVPGFPSLMESFYIQERLLEKNLPKLARHLHAKDVSSATYATRWYITLFTGGVVPYHTLLRILDIYFLVGYDIFYFVALALLKTHQDRLLKGNMEDCLAILGSTLSVEDDDRFIRQVRKLYTSNASKQTVKQFKEQYRARTHNTALWYDFYRA</sequence>
<feature type="region of interest" description="Disordered" evidence="1">
    <location>
        <begin position="1"/>
        <end position="74"/>
    </location>
</feature>
<gene>
    <name evidence="4" type="ORF">O0I10_003781</name>
</gene>
<reference evidence="4 5" key="1">
    <citation type="submission" date="2023-03" db="EMBL/GenBank/DDBJ databases">
        <title>Genome sequence of Lichtheimia ornata CBS 291.66.</title>
        <authorList>
            <person name="Mohabir J.T."/>
            <person name="Shea T.P."/>
            <person name="Kurbessoian T."/>
            <person name="Berby B."/>
            <person name="Fontaine J."/>
            <person name="Livny J."/>
            <person name="Gnirke A."/>
            <person name="Stajich J.E."/>
            <person name="Cuomo C.A."/>
        </authorList>
    </citation>
    <scope>NUCLEOTIDE SEQUENCE [LARGE SCALE GENOMIC DNA]</scope>
    <source>
        <strain evidence="4">CBS 291.66</strain>
    </source>
</reference>
<evidence type="ECO:0000313" key="5">
    <source>
        <dbReference type="Proteomes" id="UP001234581"/>
    </source>
</evidence>
<dbReference type="InterPro" id="IPR050302">
    <property type="entry name" value="Rab_GAP_TBC_domain"/>
</dbReference>
<dbReference type="GO" id="GO:0031267">
    <property type="term" value="F:small GTPase binding"/>
    <property type="evidence" value="ECO:0007669"/>
    <property type="project" value="TreeGrafter"/>
</dbReference>
<dbReference type="InterPro" id="IPR035969">
    <property type="entry name" value="Rab-GAP_TBC_sf"/>
</dbReference>
<dbReference type="EMBL" id="JARTCD010000013">
    <property type="protein sequence ID" value="KAJ8660324.1"/>
    <property type="molecule type" value="Genomic_DNA"/>
</dbReference>
<dbReference type="GO" id="GO:0005096">
    <property type="term" value="F:GTPase activator activity"/>
    <property type="evidence" value="ECO:0007669"/>
    <property type="project" value="TreeGrafter"/>
</dbReference>
<feature type="compositionally biased region" description="Polar residues" evidence="1">
    <location>
        <begin position="54"/>
        <end position="65"/>
    </location>
</feature>
<evidence type="ECO:0000259" key="3">
    <source>
        <dbReference type="PROSITE" id="PS50086"/>
    </source>
</evidence>
<dbReference type="PANTHER" id="PTHR47219:SF9">
    <property type="entry name" value="GTPASE ACTIVATING PROTEIN AND CENTROSOME-ASSOCIATED, ISOFORM B"/>
    <property type="match status" value="1"/>
</dbReference>
<dbReference type="SUPFAM" id="SSF47923">
    <property type="entry name" value="Ypt/Rab-GAP domain of gyp1p"/>
    <property type="match status" value="2"/>
</dbReference>
<name>A0AAD7V6M8_9FUNG</name>
<keyword evidence="5" id="KW-1185">Reference proteome</keyword>
<dbReference type="AlphaFoldDB" id="A0AAD7V6M8"/>
<feature type="transmembrane region" description="Helical" evidence="2">
    <location>
        <begin position="345"/>
        <end position="362"/>
    </location>
</feature>
<dbReference type="SMART" id="SM00164">
    <property type="entry name" value="TBC"/>
    <property type="match status" value="1"/>
</dbReference>
<dbReference type="PROSITE" id="PS50086">
    <property type="entry name" value="TBC_RABGAP"/>
    <property type="match status" value="1"/>
</dbReference>
<keyword evidence="2" id="KW-0472">Membrane</keyword>
<dbReference type="Pfam" id="PF00566">
    <property type="entry name" value="RabGAP-TBC"/>
    <property type="match status" value="1"/>
</dbReference>
<evidence type="ECO:0000313" key="4">
    <source>
        <dbReference type="EMBL" id="KAJ8660324.1"/>
    </source>
</evidence>
<keyword evidence="2" id="KW-1133">Transmembrane helix</keyword>
<dbReference type="InterPro" id="IPR000195">
    <property type="entry name" value="Rab-GAP-TBC_dom"/>
</dbReference>
<dbReference type="FunFam" id="1.10.8.270:FF:000016">
    <property type="entry name" value="TBC1 domain family member 2A"/>
    <property type="match status" value="1"/>
</dbReference>
<dbReference type="GeneID" id="83211194"/>
<organism evidence="4 5">
    <name type="scientific">Lichtheimia ornata</name>
    <dbReference type="NCBI Taxonomy" id="688661"/>
    <lineage>
        <taxon>Eukaryota</taxon>
        <taxon>Fungi</taxon>
        <taxon>Fungi incertae sedis</taxon>
        <taxon>Mucoromycota</taxon>
        <taxon>Mucoromycotina</taxon>
        <taxon>Mucoromycetes</taxon>
        <taxon>Mucorales</taxon>
        <taxon>Lichtheimiaceae</taxon>
        <taxon>Lichtheimia</taxon>
    </lineage>
</organism>